<evidence type="ECO:0000259" key="1">
    <source>
        <dbReference type="PROSITE" id="PS50209"/>
    </source>
</evidence>
<dbReference type="SUPFAM" id="SSF47986">
    <property type="entry name" value="DEATH domain"/>
    <property type="match status" value="1"/>
</dbReference>
<evidence type="ECO:0000313" key="2">
    <source>
        <dbReference type="EMBL" id="CAD7240977.1"/>
    </source>
</evidence>
<dbReference type="PROSITE" id="PS50209">
    <property type="entry name" value="CARD"/>
    <property type="match status" value="1"/>
</dbReference>
<dbReference type="EMBL" id="CAJPEV010000081">
    <property type="protein sequence ID" value="CAG0880247.1"/>
    <property type="molecule type" value="Genomic_DNA"/>
</dbReference>
<sequence length="97" mass="11472">MRAANVDHLEDLRRAKDVLKDTQVIINLDRFVDILARRRVLSVIDEREIRGKKAYRDKIEAIFEVLLGERADDQYGHIIETLREMDRSDIIEKIQEP</sequence>
<keyword evidence="3" id="KW-1185">Reference proteome</keyword>
<dbReference type="AlphaFoldDB" id="A0A7R8X5L7"/>
<dbReference type="Proteomes" id="UP000677054">
    <property type="component" value="Unassembled WGS sequence"/>
</dbReference>
<dbReference type="Gene3D" id="1.10.533.10">
    <property type="entry name" value="Death Domain, Fas"/>
    <property type="match status" value="1"/>
</dbReference>
<dbReference type="InterPro" id="IPR011029">
    <property type="entry name" value="DEATH-like_dom_sf"/>
</dbReference>
<protein>
    <recommendedName>
        <fullName evidence="1">CARD domain-containing protein</fullName>
    </recommendedName>
</protein>
<name>A0A7R8X5L7_9CRUS</name>
<dbReference type="GO" id="GO:0042981">
    <property type="term" value="P:regulation of apoptotic process"/>
    <property type="evidence" value="ECO:0007669"/>
    <property type="project" value="InterPro"/>
</dbReference>
<gene>
    <name evidence="2" type="ORF">DSTB1V02_LOCUS979</name>
</gene>
<feature type="domain" description="CARD" evidence="1">
    <location>
        <begin position="1"/>
        <end position="97"/>
    </location>
</feature>
<organism evidence="2">
    <name type="scientific">Darwinula stevensoni</name>
    <dbReference type="NCBI Taxonomy" id="69355"/>
    <lineage>
        <taxon>Eukaryota</taxon>
        <taxon>Metazoa</taxon>
        <taxon>Ecdysozoa</taxon>
        <taxon>Arthropoda</taxon>
        <taxon>Crustacea</taxon>
        <taxon>Oligostraca</taxon>
        <taxon>Ostracoda</taxon>
        <taxon>Podocopa</taxon>
        <taxon>Podocopida</taxon>
        <taxon>Darwinulocopina</taxon>
        <taxon>Darwinuloidea</taxon>
        <taxon>Darwinulidae</taxon>
        <taxon>Darwinula</taxon>
    </lineage>
</organism>
<reference evidence="2" key="1">
    <citation type="submission" date="2020-11" db="EMBL/GenBank/DDBJ databases">
        <authorList>
            <person name="Tran Van P."/>
        </authorList>
    </citation>
    <scope>NUCLEOTIDE SEQUENCE</scope>
</reference>
<proteinExistence type="predicted"/>
<accession>A0A7R8X5L7</accession>
<dbReference type="InterPro" id="IPR001315">
    <property type="entry name" value="CARD"/>
</dbReference>
<dbReference type="EMBL" id="LR899598">
    <property type="protein sequence ID" value="CAD7240977.1"/>
    <property type="molecule type" value="Genomic_DNA"/>
</dbReference>
<evidence type="ECO:0000313" key="3">
    <source>
        <dbReference type="Proteomes" id="UP000677054"/>
    </source>
</evidence>